<dbReference type="EMBL" id="NQMN01000001">
    <property type="protein sequence ID" value="PAF55253.1"/>
    <property type="molecule type" value="Genomic_DNA"/>
</dbReference>
<dbReference type="Proteomes" id="UP000217033">
    <property type="component" value="Unassembled WGS sequence"/>
</dbReference>
<feature type="signal peptide" evidence="2">
    <location>
        <begin position="1"/>
        <end position="25"/>
    </location>
</feature>
<keyword evidence="2" id="KW-0732">Signal</keyword>
<evidence type="ECO:0000313" key="4">
    <source>
        <dbReference type="Proteomes" id="UP000217033"/>
    </source>
</evidence>
<feature type="chain" id="PRO_5047505732" evidence="2">
    <location>
        <begin position="26"/>
        <end position="816"/>
    </location>
</feature>
<dbReference type="RefSeq" id="WP_084231816.1">
    <property type="nucleotide sequence ID" value="NZ_FWXE01000001.1"/>
</dbReference>
<gene>
    <name evidence="3" type="ORF">CJF60_01020</name>
</gene>
<feature type="coiled-coil region" evidence="1">
    <location>
        <begin position="445"/>
        <end position="487"/>
    </location>
</feature>
<accession>A0ABX4H5X6</accession>
<keyword evidence="4" id="KW-1185">Reference proteome</keyword>
<comment type="caution">
    <text evidence="3">The sequence shown here is derived from an EMBL/GenBank/DDBJ whole genome shotgun (WGS) entry which is preliminary data.</text>
</comment>
<proteinExistence type="predicted"/>
<sequence length="816" mass="92531">MKKKILIIATTAIATLAIGAGAATAVVTLNRQEQKQISNPILIDGTNQPADPVKPVQKPGSDLIIVDKSGQAQSEVSSSEFLNTYKSNLEAQNFKFQNSSFTIDEFVSYLEKVSLSNSKINLVKSFNTEFNDYLNSQSAEVEFEILSLEKLDNNDLKINLELILNNEKVASHILLSGFHVGEKSTTTTTNNEVNDEPESGIVFEKENEPQANNQNTEAINKTNELFSELNTLYANKLISLADKNKGAPEIYEQFNRLSNVSEKISLLNSFFSFAKLDASLVKTFEVFPPEKFSRSLGFELFLSQNDQVTVLKFAFTDLISLADEFEKNWKEFHDYFALNHLQTDGSTTAYLFNEKVKNMDTSAFLNEVSKIQTVSETNQAILEKINHVFDSKYESKKILSWEYQYPENNLAPGSFLINLTVEFNEINYQVAVIVDGFLTDADYQVKVSQDKQKALEEENQKVQDSAKTQLEQDKKAFEEAKVLLKSNLVFKTTSDSQAYYKKLSALNPQQIINEVASQVQNEKVKENLQKATVTSAVVKFNINAKTEAEIVTVKVSLKYGENVLETTLKLQTNLKVEDASGVTFTLDNANAEFLLDMAYLNRFSANTFKKYLGDLNNVAPVWWTKFNQADFQNIKLLPLTHTTKDSLVLRVKLKNGTSFDVNIKAGIASENSLVQFQALVSLYYKIINALESNWVAAYPDTQALNSWTPLRTINNKDVNEMQKRLFFFNNKLSKKELNGDTVQSLFMSKFVDNVIFYSAGQYEQHERINIALMLYRIDEKGNKKEWKYIARKLYSAKPNFNVGPFEYMLRLGLVRQ</sequence>
<protein>
    <submittedName>
        <fullName evidence="3">Uncharacterized protein</fullName>
    </submittedName>
</protein>
<evidence type="ECO:0000256" key="2">
    <source>
        <dbReference type="SAM" id="SignalP"/>
    </source>
</evidence>
<reference evidence="3" key="1">
    <citation type="submission" date="2017-08" db="EMBL/GenBank/DDBJ databases">
        <authorList>
            <person name="Alvarez-Ponce D."/>
            <person name="Weitzman C.L."/>
            <person name="Tillett R.L."/>
            <person name="Sandmeier F.C."/>
            <person name="Tracy C.R."/>
        </authorList>
    </citation>
    <scope>NUCLEOTIDE SEQUENCE [LARGE SCALE GENOMIC DNA]</scope>
    <source>
        <strain evidence="3">PS6</strain>
    </source>
</reference>
<keyword evidence="1" id="KW-0175">Coiled coil</keyword>
<evidence type="ECO:0000256" key="1">
    <source>
        <dbReference type="SAM" id="Coils"/>
    </source>
</evidence>
<evidence type="ECO:0000313" key="3">
    <source>
        <dbReference type="EMBL" id="PAF55253.1"/>
    </source>
</evidence>
<organism evidence="3 4">
    <name type="scientific">Mycoplasmopsis agassizii</name>
    <dbReference type="NCBI Taxonomy" id="33922"/>
    <lineage>
        <taxon>Bacteria</taxon>
        <taxon>Bacillati</taxon>
        <taxon>Mycoplasmatota</taxon>
        <taxon>Mycoplasmoidales</taxon>
        <taxon>Metamycoplasmataceae</taxon>
        <taxon>Mycoplasmopsis</taxon>
    </lineage>
</organism>
<name>A0ABX4H5X6_9BACT</name>